<dbReference type="PROSITE" id="PS00028">
    <property type="entry name" value="ZINC_FINGER_C2H2_1"/>
    <property type="match status" value="1"/>
</dbReference>
<keyword evidence="5" id="KW-0175">Coiled coil</keyword>
<feature type="region of interest" description="Disordered" evidence="6">
    <location>
        <begin position="477"/>
        <end position="498"/>
    </location>
</feature>
<keyword evidence="9" id="KW-1185">Reference proteome</keyword>
<evidence type="ECO:0000256" key="1">
    <source>
        <dbReference type="ARBA" id="ARBA00022723"/>
    </source>
</evidence>
<feature type="domain" description="FYVE-type" evidence="7">
    <location>
        <begin position="175"/>
        <end position="209"/>
    </location>
</feature>
<keyword evidence="3" id="KW-0862">Zinc</keyword>
<evidence type="ECO:0000313" key="9">
    <source>
        <dbReference type="Proteomes" id="UP000276776"/>
    </source>
</evidence>
<dbReference type="InterPro" id="IPR013087">
    <property type="entry name" value="Znf_C2H2_type"/>
</dbReference>
<dbReference type="AlphaFoldDB" id="A0A0N5D5E1"/>
<evidence type="ECO:0000259" key="7">
    <source>
        <dbReference type="PROSITE" id="PS50178"/>
    </source>
</evidence>
<evidence type="ECO:0000313" key="8">
    <source>
        <dbReference type="EMBL" id="VDN05744.1"/>
    </source>
</evidence>
<feature type="compositionally biased region" description="Polar residues" evidence="6">
    <location>
        <begin position="487"/>
        <end position="498"/>
    </location>
</feature>
<dbReference type="SMART" id="SM00064">
    <property type="entry name" value="FYVE"/>
    <property type="match status" value="1"/>
</dbReference>
<evidence type="ECO:0000256" key="4">
    <source>
        <dbReference type="PROSITE-ProRule" id="PRU00091"/>
    </source>
</evidence>
<organism evidence="10">
    <name type="scientific">Thelazia callipaeda</name>
    <name type="common">Oriental eyeworm</name>
    <name type="synonym">Parasitic nematode</name>
    <dbReference type="NCBI Taxonomy" id="103827"/>
    <lineage>
        <taxon>Eukaryota</taxon>
        <taxon>Metazoa</taxon>
        <taxon>Ecdysozoa</taxon>
        <taxon>Nematoda</taxon>
        <taxon>Chromadorea</taxon>
        <taxon>Rhabditida</taxon>
        <taxon>Spirurina</taxon>
        <taxon>Spiruromorpha</taxon>
        <taxon>Thelazioidea</taxon>
        <taxon>Thelaziidae</taxon>
        <taxon>Thelazia</taxon>
    </lineage>
</organism>
<feature type="coiled-coil region" evidence="5">
    <location>
        <begin position="550"/>
        <end position="577"/>
    </location>
</feature>
<dbReference type="PANTHER" id="PTHR13510">
    <property type="entry name" value="FYVE-FINGER-CONTAINING RAB5 EFFECTOR PROTEIN RABENOSYN-5-RELATED"/>
    <property type="match status" value="1"/>
</dbReference>
<dbReference type="InterPro" id="IPR000306">
    <property type="entry name" value="Znf_FYVE"/>
</dbReference>
<dbReference type="Gene3D" id="3.30.40.10">
    <property type="entry name" value="Zinc/RING finger domain, C3HC4 (zinc finger)"/>
    <property type="match status" value="1"/>
</dbReference>
<dbReference type="InterPro" id="IPR013083">
    <property type="entry name" value="Znf_RING/FYVE/PHD"/>
</dbReference>
<reference evidence="8 9" key="2">
    <citation type="submission" date="2018-11" db="EMBL/GenBank/DDBJ databases">
        <authorList>
            <consortium name="Pathogen Informatics"/>
        </authorList>
    </citation>
    <scope>NUCLEOTIDE SEQUENCE [LARGE SCALE GENOMIC DNA]</scope>
</reference>
<dbReference type="SUPFAM" id="SSF140125">
    <property type="entry name" value="Rabenosyn-5 Rab-binding domain-like"/>
    <property type="match status" value="1"/>
</dbReference>
<dbReference type="PROSITE" id="PS50178">
    <property type="entry name" value="ZF_FYVE"/>
    <property type="match status" value="1"/>
</dbReference>
<dbReference type="InterPro" id="IPR052727">
    <property type="entry name" value="Rab4/Rab5_effector"/>
</dbReference>
<sequence length="583" mass="66430">MDMSNDKTNNWGGAFRQGFLCPFCMEDLGDLTTLHAHVEKYHPRPVSVDNSLDHIKGIIDKAKQKILHIDNTSFSTGDANSSNTVTTVSSFLTTINGRETEKFSSSKHRFSSLQGLGITRSHTNFYLKCRAPCINDVAVKTNNLIIRLDKLINQTPFDSSKRKAFERETVPWKMDCDVLRCQTCSAKFSFTRRRHHCRLCGEVICHICSKFFSFIDARKLTNPAVAAQLLEEINNPDIRVVKESSNALPRSASVAQTLRQAVSSESLQSVRLKSEKLLTSTLSLIKRDDTEVSLTSLLLQDGSEHLRICNACKTLLDVRNEKMEMAISPPMLVVLYERLCSLIHDAQKLLSSYVRISESLSRGEVMYTLDSAVQLRERLIRLQKEIDSVSSGMEKLNNGDESKSNRLTCKEQIIRKNIREFCLTILQQLVAQMNLHPTEDQYQELLEKRRIDIKRRIDMERKRNALILKPSASNPGFDSHLYENENSRQNSNGHLKESVSFTGISGSGDDGWTPTRMLLHINPFIEEEDQIDPLQEQIWIIKGYLKQAVEDGRLEEVEILEQNLHDLESEFEKLNKDVVVQTP</sequence>
<dbReference type="InterPro" id="IPR017455">
    <property type="entry name" value="Znf_FYVE-rel"/>
</dbReference>
<evidence type="ECO:0000256" key="3">
    <source>
        <dbReference type="ARBA" id="ARBA00022833"/>
    </source>
</evidence>
<gene>
    <name evidence="8" type="ORF">TCLT_LOCUS8209</name>
</gene>
<name>A0A0N5D5E1_THECL</name>
<dbReference type="WBParaSite" id="TCLT_0000822001-mRNA-1">
    <property type="protein sequence ID" value="TCLT_0000822001-mRNA-1"/>
    <property type="gene ID" value="TCLT_0000822001"/>
</dbReference>
<dbReference type="STRING" id="103827.A0A0N5D5E1"/>
<evidence type="ECO:0000256" key="2">
    <source>
        <dbReference type="ARBA" id="ARBA00022771"/>
    </source>
</evidence>
<dbReference type="PANTHER" id="PTHR13510:SF44">
    <property type="entry name" value="RABENOSYN-5"/>
    <property type="match status" value="1"/>
</dbReference>
<dbReference type="InterPro" id="IPR036531">
    <property type="entry name" value="Rbsn_Rab-bd_sf"/>
</dbReference>
<evidence type="ECO:0000256" key="5">
    <source>
        <dbReference type="SAM" id="Coils"/>
    </source>
</evidence>
<dbReference type="SUPFAM" id="SSF57903">
    <property type="entry name" value="FYVE/PHD zinc finger"/>
    <property type="match status" value="1"/>
</dbReference>
<dbReference type="OrthoDB" id="166134at2759"/>
<reference evidence="10" key="1">
    <citation type="submission" date="2017-02" db="UniProtKB">
        <authorList>
            <consortium name="WormBaseParasite"/>
        </authorList>
    </citation>
    <scope>IDENTIFICATION</scope>
</reference>
<evidence type="ECO:0000313" key="10">
    <source>
        <dbReference type="WBParaSite" id="TCLT_0000822001-mRNA-1"/>
    </source>
</evidence>
<protein>
    <submittedName>
        <fullName evidence="10">FYVE-type domain-containing protein</fullName>
    </submittedName>
</protein>
<keyword evidence="1" id="KW-0479">Metal-binding</keyword>
<proteinExistence type="predicted"/>
<dbReference type="Pfam" id="PF11464">
    <property type="entry name" value="Rbsn"/>
    <property type="match status" value="1"/>
</dbReference>
<dbReference type="InterPro" id="IPR011011">
    <property type="entry name" value="Znf_FYVE_PHD"/>
</dbReference>
<dbReference type="Proteomes" id="UP000276776">
    <property type="component" value="Unassembled WGS sequence"/>
</dbReference>
<dbReference type="OMA" id="LAIFCEP"/>
<dbReference type="InterPro" id="IPR021565">
    <property type="entry name" value="Rbsn_Rab-bd"/>
</dbReference>
<dbReference type="EMBL" id="UYYF01004599">
    <property type="protein sequence ID" value="VDN05744.1"/>
    <property type="molecule type" value="Genomic_DNA"/>
</dbReference>
<dbReference type="Pfam" id="PF01363">
    <property type="entry name" value="FYVE"/>
    <property type="match status" value="1"/>
</dbReference>
<evidence type="ECO:0000256" key="6">
    <source>
        <dbReference type="SAM" id="MobiDB-lite"/>
    </source>
</evidence>
<dbReference type="GO" id="GO:0008270">
    <property type="term" value="F:zinc ion binding"/>
    <property type="evidence" value="ECO:0007669"/>
    <property type="project" value="UniProtKB-KW"/>
</dbReference>
<dbReference type="Gene3D" id="4.10.860.20">
    <property type="entry name" value="Rabenosyn, Rab binding domain"/>
    <property type="match status" value="1"/>
</dbReference>
<keyword evidence="2 4" id="KW-0863">Zinc-finger</keyword>
<accession>A0A0N5D5E1</accession>